<evidence type="ECO:0000256" key="1">
    <source>
        <dbReference type="SAM" id="SignalP"/>
    </source>
</evidence>
<accession>A0A4Q7NHU7</accession>
<dbReference type="AlphaFoldDB" id="A0A4Q7NHU7"/>
<feature type="chain" id="PRO_5020863202" description="Carboxypeptidase family protein" evidence="1">
    <location>
        <begin position="29"/>
        <end position="358"/>
    </location>
</feature>
<dbReference type="Proteomes" id="UP000292445">
    <property type="component" value="Unassembled WGS sequence"/>
</dbReference>
<sequence length="358" mass="35614">MMKLPFFPPRIARLAACACLALALGACGGDGGSSGGASAPAPKTDTLSGTAATGAAVANATVTVVNAAGATATGKSGADGRYSITIESAPPYLLKVSTGSGSVLYSFAASAGTANITPLTTLALHDAGGRKPLAALFEGWKTTRLAGDAITAAAKRVNANFAALYTAKGVDPKTFDFFSRGFAADGKGFDAVLDGVSISLSCSTTSCSETIKVGESVTTYDFSISVAGISFSGGGTSSTIPAGSKWELTVRGSANGVPFEQTIGNIEFGAVPASADGAQQVVQQYGGVSGGVSGPGVSLTYSYSDLSTSYEGCGGCGVGSTIVLKSKGSVSVSGTANGITIPPTTTRFDYTYTYRRTS</sequence>
<gene>
    <name evidence="2" type="ORF">EV675_0588</name>
</gene>
<dbReference type="EMBL" id="SGXC01000001">
    <property type="protein sequence ID" value="RZS84571.1"/>
    <property type="molecule type" value="Genomic_DNA"/>
</dbReference>
<feature type="signal peptide" evidence="1">
    <location>
        <begin position="1"/>
        <end position="28"/>
    </location>
</feature>
<proteinExistence type="predicted"/>
<dbReference type="Gene3D" id="2.60.40.10">
    <property type="entry name" value="Immunoglobulins"/>
    <property type="match status" value="1"/>
</dbReference>
<evidence type="ECO:0008006" key="4">
    <source>
        <dbReference type="Google" id="ProtNLM"/>
    </source>
</evidence>
<dbReference type="RefSeq" id="WP_130355922.1">
    <property type="nucleotide sequence ID" value="NZ_SGXC01000001.1"/>
</dbReference>
<dbReference type="OrthoDB" id="8683077at2"/>
<keyword evidence="3" id="KW-1185">Reference proteome</keyword>
<evidence type="ECO:0000313" key="3">
    <source>
        <dbReference type="Proteomes" id="UP000292445"/>
    </source>
</evidence>
<dbReference type="InterPro" id="IPR013783">
    <property type="entry name" value="Ig-like_fold"/>
</dbReference>
<organism evidence="2 3">
    <name type="scientific">Pigmentiphaga kullae</name>
    <dbReference type="NCBI Taxonomy" id="151784"/>
    <lineage>
        <taxon>Bacteria</taxon>
        <taxon>Pseudomonadati</taxon>
        <taxon>Pseudomonadota</taxon>
        <taxon>Betaproteobacteria</taxon>
        <taxon>Burkholderiales</taxon>
        <taxon>Alcaligenaceae</taxon>
        <taxon>Pigmentiphaga</taxon>
    </lineage>
</organism>
<name>A0A4Q7NHU7_9BURK</name>
<comment type="caution">
    <text evidence="2">The sequence shown here is derived from an EMBL/GenBank/DDBJ whole genome shotgun (WGS) entry which is preliminary data.</text>
</comment>
<evidence type="ECO:0000313" key="2">
    <source>
        <dbReference type="EMBL" id="RZS84571.1"/>
    </source>
</evidence>
<reference evidence="2 3" key="1">
    <citation type="submission" date="2019-02" db="EMBL/GenBank/DDBJ databases">
        <title>Genomic Encyclopedia of Type Strains, Phase IV (KMG-IV): sequencing the most valuable type-strain genomes for metagenomic binning, comparative biology and taxonomic classification.</title>
        <authorList>
            <person name="Goeker M."/>
        </authorList>
    </citation>
    <scope>NUCLEOTIDE SEQUENCE [LARGE SCALE GENOMIC DNA]</scope>
    <source>
        <strain evidence="2 3">K24</strain>
    </source>
</reference>
<protein>
    <recommendedName>
        <fullName evidence="4">Carboxypeptidase family protein</fullName>
    </recommendedName>
</protein>
<keyword evidence="1" id="KW-0732">Signal</keyword>
<dbReference type="PROSITE" id="PS51257">
    <property type="entry name" value="PROKAR_LIPOPROTEIN"/>
    <property type="match status" value="1"/>
</dbReference>